<feature type="non-terminal residue" evidence="1">
    <location>
        <position position="1"/>
    </location>
</feature>
<evidence type="ECO:0000313" key="2">
    <source>
        <dbReference type="Proteomes" id="UP000824890"/>
    </source>
</evidence>
<gene>
    <name evidence="1" type="ORF">HID58_071910</name>
</gene>
<dbReference type="Proteomes" id="UP000824890">
    <property type="component" value="Unassembled WGS sequence"/>
</dbReference>
<organism evidence="1 2">
    <name type="scientific">Brassica napus</name>
    <name type="common">Rape</name>
    <dbReference type="NCBI Taxonomy" id="3708"/>
    <lineage>
        <taxon>Eukaryota</taxon>
        <taxon>Viridiplantae</taxon>
        <taxon>Streptophyta</taxon>
        <taxon>Embryophyta</taxon>
        <taxon>Tracheophyta</taxon>
        <taxon>Spermatophyta</taxon>
        <taxon>Magnoliopsida</taxon>
        <taxon>eudicotyledons</taxon>
        <taxon>Gunneridae</taxon>
        <taxon>Pentapetalae</taxon>
        <taxon>rosids</taxon>
        <taxon>malvids</taxon>
        <taxon>Brassicales</taxon>
        <taxon>Brassicaceae</taxon>
        <taxon>Brassiceae</taxon>
        <taxon>Brassica</taxon>
    </lineage>
</organism>
<proteinExistence type="predicted"/>
<keyword evidence="2" id="KW-1185">Reference proteome</keyword>
<protein>
    <submittedName>
        <fullName evidence="1">Uncharacterized protein</fullName>
    </submittedName>
</protein>
<name>A0ABQ7Z2Y6_BRANA</name>
<dbReference type="Gene3D" id="6.10.140.1620">
    <property type="match status" value="1"/>
</dbReference>
<reference evidence="1 2" key="1">
    <citation type="submission" date="2021-05" db="EMBL/GenBank/DDBJ databases">
        <title>Genome Assembly of Synthetic Allotetraploid Brassica napus Reveals Homoeologous Exchanges between Subgenomes.</title>
        <authorList>
            <person name="Davis J.T."/>
        </authorList>
    </citation>
    <scope>NUCLEOTIDE SEQUENCE [LARGE SCALE GENOMIC DNA]</scope>
    <source>
        <strain evidence="2">cv. Da-Ae</strain>
        <tissue evidence="1">Seedling</tissue>
    </source>
</reference>
<dbReference type="EMBL" id="JAGKQM010000016">
    <property type="protein sequence ID" value="KAH0874548.1"/>
    <property type="molecule type" value="Genomic_DNA"/>
</dbReference>
<evidence type="ECO:0000313" key="1">
    <source>
        <dbReference type="EMBL" id="KAH0874548.1"/>
    </source>
</evidence>
<sequence>RFSKTSSSDANVSHSTFDALRLRKSGQFIVACLLLFQRQWISRTYEWVSIQSHQCGISLFSLPPLLAKVLAFSSRSCQEKSIFLESYYSDLSKTVMGRPQATRQIDHRLQCTCPEKAQTTMKSLCNRVCSFLINLRTQLYSAVKYFELSYTNDGDTQSVVETQKHYAIKTLLTIWALLHTNSMNLSMKSVNSNKTLTVFFSYINPRLKRFYGEISNQNKHHHLLARLGILPATPRKLMKLISQSWLRKTRVASASLSDWHKSSKPSTPLSFPAFSLI</sequence>
<comment type="caution">
    <text evidence="1">The sequence shown here is derived from an EMBL/GenBank/DDBJ whole genome shotgun (WGS) entry which is preliminary data.</text>
</comment>
<accession>A0ABQ7Z2Y6</accession>